<dbReference type="STRING" id="1841610.A6X21_14345"/>
<feature type="region of interest" description="Disordered" evidence="1">
    <location>
        <begin position="951"/>
        <end position="987"/>
    </location>
</feature>
<keyword evidence="2" id="KW-0812">Transmembrane</keyword>
<feature type="transmembrane region" description="Helical" evidence="2">
    <location>
        <begin position="21"/>
        <end position="40"/>
    </location>
</feature>
<gene>
    <name evidence="3" type="ORF">A6X21_14345</name>
</gene>
<evidence type="ECO:0000313" key="4">
    <source>
        <dbReference type="Proteomes" id="UP000094828"/>
    </source>
</evidence>
<keyword evidence="2" id="KW-0472">Membrane</keyword>
<keyword evidence="4" id="KW-1185">Reference proteome</keyword>
<feature type="compositionally biased region" description="Basic and acidic residues" evidence="1">
    <location>
        <begin position="538"/>
        <end position="549"/>
    </location>
</feature>
<dbReference type="RefSeq" id="WP_068853157.1">
    <property type="nucleotide sequence ID" value="NZ_LYDR01000158.1"/>
</dbReference>
<dbReference type="Proteomes" id="UP000094828">
    <property type="component" value="Unassembled WGS sequence"/>
</dbReference>
<dbReference type="AlphaFoldDB" id="A0A1C3E4F2"/>
<reference evidence="3 4" key="1">
    <citation type="submission" date="2016-05" db="EMBL/GenBank/DDBJ databases">
        <title>Genomic and physiological characterization of Planctopirus sp. isolated from fresh water lake.</title>
        <authorList>
            <person name="Subhash Y."/>
            <person name="Ramana C."/>
        </authorList>
    </citation>
    <scope>NUCLEOTIDE SEQUENCE [LARGE SCALE GENOMIC DNA]</scope>
    <source>
        <strain evidence="3 4">JC280</strain>
    </source>
</reference>
<evidence type="ECO:0000256" key="2">
    <source>
        <dbReference type="SAM" id="Phobius"/>
    </source>
</evidence>
<sequence length="987" mass="109990">MDAPGPTYSFPQADLRLLRKSWLCLAVLVGWLGVTLSGYADFAETFDSEQTSFRIRVGGTRSRVLNHSRESKSAQSGLRGEMFRVEIIEDGNVIQAEMPISKGRALEGVSAEIFLKSNRPGAVLALKLICASTTHPETGHPLELIIEGNTYVSSGQWQKLSCTLTEKKLAEKVRPLRAKYRQPIPLSELVLHSVMLAIPADRGLIDVSLDELKVSPIVPVETHPHTLTTPSDIEQASHVDFRLDRLVVDGKPMMPRFVPWHSESPSDLRKMGLNLVWAPDWSDIESLSELRKAGLWATATPPKPKSATGENLPADEAGLPPFLPNTSPILFWNLGTRVTSQVKDDLLNWVEQVQTADRQFNRPLCADVIGGERLYSRYIDMLGMSRHVVHSSMSFTDYRRWLIEQKLRGRPGTFAWTWLQTEPSPNWRKFTANSLQQEGSGLSTVSAEIPPVDISRGQSPTNIPFVHYVEPEQLRLQAWIAATSGYRGLGFWSTSPLTDDSVLSRERRLAMTMLNLELELLEPWLATSTPFAETTFTVERRKSSNRREGQSTATKPSESDSQELIAAVLRTESGTLVVPMWLESRSQYVPAQLAANSATILVPEGNEAAMAYEITPTGIDSRKHRRVAGGLEVVLPKFDQTAVILLTSDRQLIAQLEQRAAIYQAAYAEACLELTRLKLERVRLVDQELQQMGVGQADSPQLLGSARIYFEQAEYAFRNQDYRGTQNACQAALQLTRILQRAHWDEAVRKGNSPLSSPYSVCFQTLPLHWKLISRMGRSHLLQGENLLKSGDFESPDQLISDGWTHWQNDVPGWMALAELCPQGQESRYALRLAAFEQSKDEKTPPTDQMLDHEPLLTIRSPAVEVSPGDIVYMSGNILMTKPIVGPWEGLTITESLSGKAGSHRFQPSPTWQRFEMVRPCTEAGQLQWILELGGSGEVLIDNLQVRKLSPAESATGHSKPEGSGNSRLRGLIPRWPGRSKTPANMP</sequence>
<comment type="caution">
    <text evidence="3">The sequence shown here is derived from an EMBL/GenBank/DDBJ whole genome shotgun (WGS) entry which is preliminary data.</text>
</comment>
<proteinExistence type="predicted"/>
<accession>A0A1C3E4F2</accession>
<dbReference type="EMBL" id="LYDR01000158">
    <property type="protein sequence ID" value="ODA28039.1"/>
    <property type="molecule type" value="Genomic_DNA"/>
</dbReference>
<organism evidence="3 4">
    <name type="scientific">Planctopirus hydrillae</name>
    <dbReference type="NCBI Taxonomy" id="1841610"/>
    <lineage>
        <taxon>Bacteria</taxon>
        <taxon>Pseudomonadati</taxon>
        <taxon>Planctomycetota</taxon>
        <taxon>Planctomycetia</taxon>
        <taxon>Planctomycetales</taxon>
        <taxon>Planctomycetaceae</taxon>
        <taxon>Planctopirus</taxon>
    </lineage>
</organism>
<evidence type="ECO:0000256" key="1">
    <source>
        <dbReference type="SAM" id="MobiDB-lite"/>
    </source>
</evidence>
<protein>
    <submittedName>
        <fullName evidence="3">Uncharacterized protein</fullName>
    </submittedName>
</protein>
<evidence type="ECO:0000313" key="3">
    <source>
        <dbReference type="EMBL" id="ODA28039.1"/>
    </source>
</evidence>
<feature type="region of interest" description="Disordered" evidence="1">
    <location>
        <begin position="537"/>
        <end position="562"/>
    </location>
</feature>
<name>A0A1C3E4F2_9PLAN</name>
<keyword evidence="2" id="KW-1133">Transmembrane helix</keyword>
<dbReference type="OrthoDB" id="285961at2"/>